<dbReference type="PANTHER" id="PTHR24029:SF0">
    <property type="entry name" value="UVRABC SYSTEM PROTEIN B"/>
    <property type="match status" value="1"/>
</dbReference>
<dbReference type="SMART" id="SM00487">
    <property type="entry name" value="DEXDc"/>
    <property type="match status" value="1"/>
</dbReference>
<accession>A0ABD6BUP9</accession>
<keyword evidence="19" id="KW-0378">Hydrolase</keyword>
<dbReference type="Gene3D" id="4.10.860.10">
    <property type="entry name" value="UVR domain"/>
    <property type="match status" value="1"/>
</dbReference>
<feature type="compositionally biased region" description="Low complexity" evidence="15">
    <location>
        <begin position="613"/>
        <end position="626"/>
    </location>
</feature>
<dbReference type="SMART" id="SM00490">
    <property type="entry name" value="HELICc"/>
    <property type="match status" value="1"/>
</dbReference>
<sequence length="686" mass="78307">MSDSQSGPLSPDRPDAERPFRVDAPFEPAGDQPEAIEQLSEGFREGMDTQTLLGVTGSGKTNTVSWTIEEIQRPTLVIAHNKTLAAQLYEEFRELFPDNAVEYFVSYYDYYQPEAYVEQTDTFIDKDASINDEIDRLRHSATRSLLTREDVIVVASVSAIYGLGDPRNYVDMSLRLEQGEEIGRDELLGQLVDLNYERNDVDFTQGTFRVRGDTVEIFPMYGRYAVRVEFWGDEIDRIRKVDTLEGDVVSEEPAVLLHPAEHYSIPEDRLQNAMAEIEELMDDRVRHFQRQGDLLAAQRIEERTTFDLEMLQETGYCSGIENYSLHLSDREQGEAPYTLLDYFPDEFLTVVDESHQTLPQIKGQFAGDKSRKDSLVENGFRLPTAYDNRPLTFEEFQEKTDETLYVSATPGDYEREHSDQIVEQIVRPTHLVDPAIEVTSAEGQIEDLMERIDDRIEREERTLVTTLTKRMAEDLTEYLEETGVNVAYMHDETDTLERHEIIRSLRLGEIDVLVGINLLREGLDIPEVSLVAILDADQEGFLRSTTTLVQTMGRAARNVNGEVVLYADERTDAMNDAIEETRRRRAIQQRFNEEHGFEPRTIEKAIGETNLPGSKTDTSGTTTGDVSDADDAARQIEQLEDRMEAAAENLEFELAADIRDRIRELRQEFELDSQEEGVVPEPDGEF</sequence>
<evidence type="ECO:0000256" key="13">
    <source>
        <dbReference type="RuleBase" id="RU003587"/>
    </source>
</evidence>
<dbReference type="GO" id="GO:0003677">
    <property type="term" value="F:DNA binding"/>
    <property type="evidence" value="ECO:0007669"/>
    <property type="project" value="UniProtKB-UniRule"/>
</dbReference>
<dbReference type="GO" id="GO:0006289">
    <property type="term" value="P:nucleotide-excision repair"/>
    <property type="evidence" value="ECO:0007669"/>
    <property type="project" value="UniProtKB-UniRule"/>
</dbReference>
<dbReference type="AlphaFoldDB" id="A0ABD6BUP9"/>
<evidence type="ECO:0000256" key="3">
    <source>
        <dbReference type="ARBA" id="ARBA00022490"/>
    </source>
</evidence>
<keyword evidence="7 12" id="KW-0067">ATP-binding</keyword>
<feature type="region of interest" description="Disordered" evidence="15">
    <location>
        <begin position="1"/>
        <end position="32"/>
    </location>
</feature>
<feature type="binding site" evidence="12">
    <location>
        <begin position="54"/>
        <end position="61"/>
    </location>
    <ligand>
        <name>ATP</name>
        <dbReference type="ChEBI" id="CHEBI:30616"/>
    </ligand>
</feature>
<dbReference type="EMBL" id="JBHUCZ010000011">
    <property type="protein sequence ID" value="MFD1568369.1"/>
    <property type="molecule type" value="Genomic_DNA"/>
</dbReference>
<evidence type="ECO:0000256" key="9">
    <source>
        <dbReference type="ARBA" id="ARBA00023204"/>
    </source>
</evidence>
<dbReference type="SUPFAM" id="SSF52540">
    <property type="entry name" value="P-loop containing nucleoside triphosphate hydrolases"/>
    <property type="match status" value="2"/>
</dbReference>
<evidence type="ECO:0000259" key="18">
    <source>
        <dbReference type="PROSITE" id="PS51194"/>
    </source>
</evidence>
<feature type="domain" description="Helicase ATP-binding" evidence="17">
    <location>
        <begin position="41"/>
        <end position="173"/>
    </location>
</feature>
<evidence type="ECO:0000256" key="7">
    <source>
        <dbReference type="ARBA" id="ARBA00022840"/>
    </source>
</evidence>
<keyword evidence="5 12" id="KW-0227">DNA damage</keyword>
<evidence type="ECO:0000256" key="5">
    <source>
        <dbReference type="ARBA" id="ARBA00022763"/>
    </source>
</evidence>
<evidence type="ECO:0000259" key="17">
    <source>
        <dbReference type="PROSITE" id="PS51192"/>
    </source>
</evidence>
<feature type="short sequence motif" description="Beta-hairpin" evidence="12">
    <location>
        <begin position="107"/>
        <end position="130"/>
    </location>
</feature>
<evidence type="ECO:0000313" key="20">
    <source>
        <dbReference type="Proteomes" id="UP001597139"/>
    </source>
</evidence>
<keyword evidence="3 12" id="KW-0963">Cytoplasm</keyword>
<keyword evidence="9 12" id="KW-0234">DNA repair</keyword>
<keyword evidence="6 12" id="KW-0228">DNA excision</keyword>
<dbReference type="InterPro" id="IPR014001">
    <property type="entry name" value="Helicase_ATP-bd"/>
</dbReference>
<evidence type="ECO:0000256" key="11">
    <source>
        <dbReference type="ARBA" id="ARBA00029504"/>
    </source>
</evidence>
<comment type="similarity">
    <text evidence="2 12 13">Belongs to the UvrB family.</text>
</comment>
<dbReference type="HAMAP" id="MF_00204">
    <property type="entry name" value="UvrB"/>
    <property type="match status" value="1"/>
</dbReference>
<keyword evidence="8 12" id="KW-0267">Excision nuclease</keyword>
<dbReference type="Pfam" id="PF04851">
    <property type="entry name" value="ResIII"/>
    <property type="match status" value="1"/>
</dbReference>
<evidence type="ECO:0000256" key="10">
    <source>
        <dbReference type="ARBA" id="ARBA00026033"/>
    </source>
</evidence>
<comment type="function">
    <text evidence="12">The UvrABC repair system catalyzes the recognition and processing of DNA lesions. A damage recognition complex composed of 2 UvrA and 2 UvrB subunits scans DNA for abnormalities. Upon binding of the UvrA(2)B(2) complex to a putative damaged site, the DNA wraps around one UvrB monomer. DNA wrap is dependent on ATP binding by UvrB and probably causes local melting of the DNA helix, facilitating insertion of UvrB beta-hairpin between the DNA strands. Then UvrB probes one DNA strand for the presence of a lesion. If a lesion is found the UvrA subunits dissociate and the UvrB-DNA preincision complex is formed. This complex is subsequently bound by UvrC and the second UvrB is released. If no lesion is found, the DNA wraps around the other UvrB subunit that will check the other stand for damage.</text>
</comment>
<dbReference type="NCBIfam" id="TIGR00631">
    <property type="entry name" value="uvrb"/>
    <property type="match status" value="1"/>
</dbReference>
<dbReference type="Pfam" id="PF12344">
    <property type="entry name" value="UvrB"/>
    <property type="match status" value="1"/>
</dbReference>
<name>A0ABD6BUP9_9EURY</name>
<proteinExistence type="inferred from homology"/>
<feature type="region of interest" description="Disordered" evidence="15">
    <location>
        <begin position="608"/>
        <end position="628"/>
    </location>
</feature>
<reference evidence="19 20" key="1">
    <citation type="journal article" date="2019" name="Int. J. Syst. Evol. Microbiol.">
        <title>The Global Catalogue of Microorganisms (GCM) 10K type strain sequencing project: providing services to taxonomists for standard genome sequencing and annotation.</title>
        <authorList>
            <consortium name="The Broad Institute Genomics Platform"/>
            <consortium name="The Broad Institute Genome Sequencing Center for Infectious Disease"/>
            <person name="Wu L."/>
            <person name="Ma J."/>
        </authorList>
    </citation>
    <scope>NUCLEOTIDE SEQUENCE [LARGE SCALE GENOMIC DNA]</scope>
    <source>
        <strain evidence="19 20">CGMCC 1.12859</strain>
    </source>
</reference>
<dbReference type="NCBIfam" id="NF003673">
    <property type="entry name" value="PRK05298.1"/>
    <property type="match status" value="1"/>
</dbReference>
<dbReference type="GO" id="GO:0009432">
    <property type="term" value="P:SOS response"/>
    <property type="evidence" value="ECO:0007669"/>
    <property type="project" value="UniProtKB-UniRule"/>
</dbReference>
<dbReference type="InterPro" id="IPR036876">
    <property type="entry name" value="UVR_dom_sf"/>
</dbReference>
<comment type="domain">
    <text evidence="12">The beta-hairpin motif is involved in DNA binding.</text>
</comment>
<evidence type="ECO:0000256" key="1">
    <source>
        <dbReference type="ARBA" id="ARBA00004496"/>
    </source>
</evidence>
<dbReference type="GO" id="GO:0009381">
    <property type="term" value="F:excinuclease ABC activity"/>
    <property type="evidence" value="ECO:0007669"/>
    <property type="project" value="UniProtKB-UniRule"/>
</dbReference>
<evidence type="ECO:0000313" key="19">
    <source>
        <dbReference type="EMBL" id="MFD1568369.1"/>
    </source>
</evidence>
<dbReference type="GO" id="GO:0005524">
    <property type="term" value="F:ATP binding"/>
    <property type="evidence" value="ECO:0007669"/>
    <property type="project" value="UniProtKB-UniRule"/>
</dbReference>
<keyword evidence="4 12" id="KW-0547">Nucleotide-binding</keyword>
<dbReference type="Pfam" id="PF02151">
    <property type="entry name" value="UVR"/>
    <property type="match status" value="1"/>
</dbReference>
<dbReference type="InterPro" id="IPR001650">
    <property type="entry name" value="Helicase_C-like"/>
</dbReference>
<keyword evidence="12 13" id="KW-0742">SOS response</keyword>
<dbReference type="InterPro" id="IPR027417">
    <property type="entry name" value="P-loop_NTPase"/>
</dbReference>
<dbReference type="Proteomes" id="UP001597139">
    <property type="component" value="Unassembled WGS sequence"/>
</dbReference>
<evidence type="ECO:0000259" key="16">
    <source>
        <dbReference type="PROSITE" id="PS50151"/>
    </source>
</evidence>
<dbReference type="RefSeq" id="WP_267647301.1">
    <property type="nucleotide sequence ID" value="NZ_JANHGR010000002.1"/>
</dbReference>
<dbReference type="PANTHER" id="PTHR24029">
    <property type="entry name" value="UVRABC SYSTEM PROTEIN B"/>
    <property type="match status" value="1"/>
</dbReference>
<dbReference type="GO" id="GO:0120545">
    <property type="term" value="F:nucleic acid conformation isomerase activity"/>
    <property type="evidence" value="ECO:0007669"/>
    <property type="project" value="UniProtKB-ARBA"/>
</dbReference>
<dbReference type="InterPro" id="IPR004807">
    <property type="entry name" value="UvrB"/>
</dbReference>
<dbReference type="InterPro" id="IPR041471">
    <property type="entry name" value="UvrB_inter"/>
</dbReference>
<dbReference type="InterPro" id="IPR024759">
    <property type="entry name" value="UvrB_YAD/RRR_dom"/>
</dbReference>
<evidence type="ECO:0000256" key="8">
    <source>
        <dbReference type="ARBA" id="ARBA00022881"/>
    </source>
</evidence>
<dbReference type="InterPro" id="IPR006935">
    <property type="entry name" value="Helicase/UvrB_N"/>
</dbReference>
<feature type="compositionally biased region" description="Basic and acidic residues" evidence="15">
    <location>
        <begin position="12"/>
        <end position="21"/>
    </location>
</feature>
<feature type="coiled-coil region" evidence="14">
    <location>
        <begin position="629"/>
        <end position="675"/>
    </location>
</feature>
<comment type="subunit">
    <text evidence="10 12 13">Forms a heterotetramer with UvrA during the search for lesions. Interacts with UvrC in an incision complex.</text>
</comment>
<dbReference type="Pfam" id="PF00271">
    <property type="entry name" value="Helicase_C"/>
    <property type="match status" value="1"/>
</dbReference>
<dbReference type="PROSITE" id="PS51194">
    <property type="entry name" value="HELICASE_CTER"/>
    <property type="match status" value="1"/>
</dbReference>
<dbReference type="Gene3D" id="3.40.50.300">
    <property type="entry name" value="P-loop containing nucleotide triphosphate hydrolases"/>
    <property type="match status" value="3"/>
</dbReference>
<feature type="domain" description="Helicase C-terminal" evidence="18">
    <location>
        <begin position="444"/>
        <end position="606"/>
    </location>
</feature>
<dbReference type="PROSITE" id="PS51192">
    <property type="entry name" value="HELICASE_ATP_BIND_1"/>
    <property type="match status" value="1"/>
</dbReference>
<evidence type="ECO:0000256" key="14">
    <source>
        <dbReference type="SAM" id="Coils"/>
    </source>
</evidence>
<keyword evidence="20" id="KW-1185">Reference proteome</keyword>
<keyword evidence="14" id="KW-0175">Coiled coil</keyword>
<protein>
    <recommendedName>
        <fullName evidence="11 12">UvrABC system protein B</fullName>
        <shortName evidence="12">Protein UvrB</shortName>
    </recommendedName>
    <alternativeName>
        <fullName evidence="12">Excinuclease ABC subunit B</fullName>
    </alternativeName>
</protein>
<gene>
    <name evidence="12 19" type="primary">uvrB</name>
    <name evidence="19" type="ORF">ACFSAU_12800</name>
</gene>
<evidence type="ECO:0000256" key="6">
    <source>
        <dbReference type="ARBA" id="ARBA00022769"/>
    </source>
</evidence>
<feature type="domain" description="UVR" evidence="16">
    <location>
        <begin position="633"/>
        <end position="668"/>
    </location>
</feature>
<dbReference type="SUPFAM" id="SSF46600">
    <property type="entry name" value="C-terminal UvrC-binding domain of UvrB"/>
    <property type="match status" value="1"/>
</dbReference>
<organism evidence="19 20">
    <name type="scientific">Halolamina litorea</name>
    <dbReference type="NCBI Taxonomy" id="1515593"/>
    <lineage>
        <taxon>Archaea</taxon>
        <taxon>Methanobacteriati</taxon>
        <taxon>Methanobacteriota</taxon>
        <taxon>Stenosarchaea group</taxon>
        <taxon>Halobacteria</taxon>
        <taxon>Halobacteriales</taxon>
        <taxon>Haloferacaceae</taxon>
    </lineage>
</organism>
<dbReference type="CDD" id="cd18790">
    <property type="entry name" value="SF2_C_UvrB"/>
    <property type="match status" value="1"/>
</dbReference>
<dbReference type="CDD" id="cd17916">
    <property type="entry name" value="DEXHc_UvrB"/>
    <property type="match status" value="1"/>
</dbReference>
<dbReference type="Pfam" id="PF17757">
    <property type="entry name" value="UvrB_inter"/>
    <property type="match status" value="1"/>
</dbReference>
<dbReference type="InterPro" id="IPR001943">
    <property type="entry name" value="UVR_dom"/>
</dbReference>
<comment type="subcellular location">
    <subcellularLocation>
        <location evidence="1 12 13">Cytoplasm</location>
    </subcellularLocation>
</comment>
<evidence type="ECO:0000256" key="12">
    <source>
        <dbReference type="HAMAP-Rule" id="MF_00204"/>
    </source>
</evidence>
<evidence type="ECO:0000256" key="15">
    <source>
        <dbReference type="SAM" id="MobiDB-lite"/>
    </source>
</evidence>
<evidence type="ECO:0000256" key="4">
    <source>
        <dbReference type="ARBA" id="ARBA00022741"/>
    </source>
</evidence>
<dbReference type="PROSITE" id="PS50151">
    <property type="entry name" value="UVR"/>
    <property type="match status" value="1"/>
</dbReference>
<dbReference type="GO" id="GO:0005737">
    <property type="term" value="C:cytoplasm"/>
    <property type="evidence" value="ECO:0007669"/>
    <property type="project" value="UniProtKB-SubCell"/>
</dbReference>
<evidence type="ECO:0000256" key="2">
    <source>
        <dbReference type="ARBA" id="ARBA00008533"/>
    </source>
</evidence>
<comment type="caution">
    <text evidence="19">The sequence shown here is derived from an EMBL/GenBank/DDBJ whole genome shotgun (WGS) entry which is preliminary data.</text>
</comment>